<dbReference type="PANTHER" id="PTHR48084:SF3">
    <property type="entry name" value="SUBUNIT OF PYRUVATE:FLAVODOXIN OXIDOREDUCTASE"/>
    <property type="match status" value="1"/>
</dbReference>
<gene>
    <name evidence="4" type="ORF">FJY75_10840</name>
</gene>
<comment type="caution">
    <text evidence="4">The sequence shown here is derived from an EMBL/GenBank/DDBJ whole genome shotgun (WGS) entry which is preliminary data.</text>
</comment>
<dbReference type="Proteomes" id="UP000748308">
    <property type="component" value="Unassembled WGS sequence"/>
</dbReference>
<name>A0A937XC88_UNCEI</name>
<dbReference type="InterPro" id="IPR011766">
    <property type="entry name" value="TPP_enzyme_TPP-bd"/>
</dbReference>
<dbReference type="InterPro" id="IPR019752">
    <property type="entry name" value="Pyrv/ketoisovalerate_OxRed_cat"/>
</dbReference>
<dbReference type="InterPro" id="IPR051457">
    <property type="entry name" value="2-oxoacid:Fd_oxidoreductase"/>
</dbReference>
<evidence type="ECO:0000313" key="4">
    <source>
        <dbReference type="EMBL" id="MBM3318334.1"/>
    </source>
</evidence>
<dbReference type="SUPFAM" id="SSF53323">
    <property type="entry name" value="Pyruvate-ferredoxin oxidoreductase, PFOR, domain III"/>
    <property type="match status" value="1"/>
</dbReference>
<keyword evidence="1" id="KW-0560">Oxidoreductase</keyword>
<dbReference type="EMBL" id="VGIY01000327">
    <property type="protein sequence ID" value="MBM3318334.1"/>
    <property type="molecule type" value="Genomic_DNA"/>
</dbReference>
<organism evidence="4 5">
    <name type="scientific">Eiseniibacteriota bacterium</name>
    <dbReference type="NCBI Taxonomy" id="2212470"/>
    <lineage>
        <taxon>Bacteria</taxon>
        <taxon>Candidatus Eiseniibacteriota</taxon>
    </lineage>
</organism>
<proteinExistence type="predicted"/>
<dbReference type="InterPro" id="IPR029061">
    <property type="entry name" value="THDP-binding"/>
</dbReference>
<dbReference type="Pfam" id="PF02775">
    <property type="entry name" value="TPP_enzyme_C"/>
    <property type="match status" value="1"/>
</dbReference>
<accession>A0A937XC88</accession>
<dbReference type="Gene3D" id="3.40.920.10">
    <property type="entry name" value="Pyruvate-ferredoxin oxidoreductase, PFOR, domain III"/>
    <property type="match status" value="1"/>
</dbReference>
<feature type="domain" description="Pyruvate/ketoisovalerate oxidoreductase catalytic" evidence="2">
    <location>
        <begin position="311"/>
        <end position="471"/>
    </location>
</feature>
<feature type="domain" description="Thiamine pyrophosphate enzyme TPP-binding" evidence="3">
    <location>
        <begin position="69"/>
        <end position="219"/>
    </location>
</feature>
<reference evidence="4" key="1">
    <citation type="submission" date="2019-03" db="EMBL/GenBank/DDBJ databases">
        <title>Lake Tanganyika Metagenome-Assembled Genomes (MAGs).</title>
        <authorList>
            <person name="Tran P."/>
        </authorList>
    </citation>
    <scope>NUCLEOTIDE SEQUENCE</scope>
    <source>
        <strain evidence="4">M_DeepCast_400m_m2_100</strain>
    </source>
</reference>
<dbReference type="PANTHER" id="PTHR48084">
    <property type="entry name" value="2-OXOGLUTARATE OXIDOREDUCTASE SUBUNIT KORB-RELATED"/>
    <property type="match status" value="1"/>
</dbReference>
<dbReference type="Gene3D" id="3.40.50.970">
    <property type="match status" value="1"/>
</dbReference>
<dbReference type="GO" id="GO:0045333">
    <property type="term" value="P:cellular respiration"/>
    <property type="evidence" value="ECO:0007669"/>
    <property type="project" value="UniProtKB-ARBA"/>
</dbReference>
<evidence type="ECO:0000313" key="5">
    <source>
        <dbReference type="Proteomes" id="UP000748308"/>
    </source>
</evidence>
<sequence>MKVKLEKSKAFYDVYERKPTGDKTVVHYCPGCGHGNIHKMITEAIVDLGVQDRTIFVSPVGCSVFAYYYFDLGNIQAAHGRAPAVGTGVKRVHPDSIVISYQGDGDLAAIGTAEIVHAANRGEKMTVIFVNNAIYGMTGGQMAPTTLEGQRTTTSPYGRSPANEGYPVRVAELINALQAPVYIERTALTDAKSINKTRQAIRKALQYQVENKGFSLVEVLSACPTGWGIHPVQARQWIKENMEPVFPLGCLRDRGAEIPASPLEPRPFVAEGLHELLDHPAPGAEEERAAGAPRPADPFLGSPRVKVAGFGGQGVLLLGLGLASVGMKLGRHVSWLPSYGPEMRGGTANCSVRISDEFIGAPIVNQSDILVAFNRPSLEKFEPDLRPGGMLFYDSSLIDVSPQRSDIVTVAVPATKLADELGNTKAANMVMFGAIVERTGLFAVADVVRNLGSFIKLKKLIPLNEQAVERGGAYIRSLA</sequence>
<dbReference type="SUPFAM" id="SSF52518">
    <property type="entry name" value="Thiamin diphosphate-binding fold (THDP-binding)"/>
    <property type="match status" value="1"/>
</dbReference>
<dbReference type="GO" id="GO:0030976">
    <property type="term" value="F:thiamine pyrophosphate binding"/>
    <property type="evidence" value="ECO:0007669"/>
    <property type="project" value="InterPro"/>
</dbReference>
<protein>
    <submittedName>
        <fullName evidence="4">2-oxoacid:acceptor oxidoreductase family protein</fullName>
    </submittedName>
</protein>
<dbReference type="AlphaFoldDB" id="A0A937XC88"/>
<dbReference type="Pfam" id="PF01558">
    <property type="entry name" value="POR"/>
    <property type="match status" value="1"/>
</dbReference>
<dbReference type="InterPro" id="IPR002869">
    <property type="entry name" value="Pyrv_flavodox_OxRed_cen"/>
</dbReference>
<evidence type="ECO:0000259" key="2">
    <source>
        <dbReference type="Pfam" id="PF01558"/>
    </source>
</evidence>
<evidence type="ECO:0000259" key="3">
    <source>
        <dbReference type="Pfam" id="PF02775"/>
    </source>
</evidence>
<dbReference type="CDD" id="cd03375">
    <property type="entry name" value="TPP_OGFOR"/>
    <property type="match status" value="1"/>
</dbReference>
<evidence type="ECO:0000256" key="1">
    <source>
        <dbReference type="ARBA" id="ARBA00023002"/>
    </source>
</evidence>
<dbReference type="GO" id="GO:0016625">
    <property type="term" value="F:oxidoreductase activity, acting on the aldehyde or oxo group of donors, iron-sulfur protein as acceptor"/>
    <property type="evidence" value="ECO:0007669"/>
    <property type="project" value="UniProtKB-ARBA"/>
</dbReference>